<evidence type="ECO:0000256" key="2">
    <source>
        <dbReference type="ARBA" id="ARBA00022487"/>
    </source>
</evidence>
<dbReference type="Gene3D" id="3.40.50.1820">
    <property type="entry name" value="alpha/beta hydrolase"/>
    <property type="match status" value="1"/>
</dbReference>
<comment type="similarity">
    <text evidence="1">Belongs to the tannase family.</text>
</comment>
<evidence type="ECO:0000256" key="5">
    <source>
        <dbReference type="ARBA" id="ARBA00022801"/>
    </source>
</evidence>
<evidence type="ECO:0000256" key="8">
    <source>
        <dbReference type="SAM" id="SignalP"/>
    </source>
</evidence>
<evidence type="ECO:0000313" key="10">
    <source>
        <dbReference type="Proteomes" id="UP001596957"/>
    </source>
</evidence>
<dbReference type="InterPro" id="IPR011118">
    <property type="entry name" value="Tannase/feruloyl_esterase"/>
</dbReference>
<keyword evidence="7" id="KW-1015">Disulfide bond</keyword>
<evidence type="ECO:0000313" key="9">
    <source>
        <dbReference type="EMBL" id="MFD0287835.1"/>
    </source>
</evidence>
<proteinExistence type="inferred from homology"/>
<keyword evidence="6" id="KW-0106">Calcium</keyword>
<accession>A0ABW2VX00</accession>
<reference evidence="10" key="1">
    <citation type="journal article" date="2019" name="Int. J. Syst. Evol. Microbiol.">
        <title>The Global Catalogue of Microorganisms (GCM) 10K type strain sequencing project: providing services to taxonomists for standard genome sequencing and annotation.</title>
        <authorList>
            <consortium name="The Broad Institute Genomics Platform"/>
            <consortium name="The Broad Institute Genome Sequencing Center for Infectious Disease"/>
            <person name="Wu L."/>
            <person name="Ma J."/>
        </authorList>
    </citation>
    <scope>NUCLEOTIDE SEQUENCE [LARGE SCALE GENOMIC DNA]</scope>
    <source>
        <strain evidence="10">CGMCC 4.7198</strain>
    </source>
</reference>
<dbReference type="EMBL" id="JBHTEC010000006">
    <property type="protein sequence ID" value="MFD0287835.1"/>
    <property type="molecule type" value="Genomic_DNA"/>
</dbReference>
<organism evidence="9 10">
    <name type="scientific">Streptomyces lutosisoli</name>
    <dbReference type="NCBI Taxonomy" id="2665721"/>
    <lineage>
        <taxon>Bacteria</taxon>
        <taxon>Bacillati</taxon>
        <taxon>Actinomycetota</taxon>
        <taxon>Actinomycetes</taxon>
        <taxon>Kitasatosporales</taxon>
        <taxon>Streptomycetaceae</taxon>
        <taxon>Streptomyces</taxon>
    </lineage>
</organism>
<dbReference type="Pfam" id="PF07519">
    <property type="entry name" value="Tannase"/>
    <property type="match status" value="1"/>
</dbReference>
<dbReference type="SUPFAM" id="SSF53474">
    <property type="entry name" value="alpha/beta-Hydrolases"/>
    <property type="match status" value="1"/>
</dbReference>
<keyword evidence="10" id="KW-1185">Reference proteome</keyword>
<dbReference type="PANTHER" id="PTHR33938">
    <property type="entry name" value="FERULOYL ESTERASE B-RELATED"/>
    <property type="match status" value="1"/>
</dbReference>
<gene>
    <name evidence="9" type="ORF">ACFQZP_40685</name>
</gene>
<comment type="caution">
    <text evidence="9">The sequence shown here is derived from an EMBL/GenBank/DDBJ whole genome shotgun (WGS) entry which is preliminary data.</text>
</comment>
<keyword evidence="5 9" id="KW-0378">Hydrolase</keyword>
<dbReference type="InterPro" id="IPR029058">
    <property type="entry name" value="AB_hydrolase_fold"/>
</dbReference>
<evidence type="ECO:0000256" key="7">
    <source>
        <dbReference type="ARBA" id="ARBA00023157"/>
    </source>
</evidence>
<keyword evidence="3" id="KW-0479">Metal-binding</keyword>
<dbReference type="Proteomes" id="UP001596957">
    <property type="component" value="Unassembled WGS sequence"/>
</dbReference>
<keyword evidence="4 8" id="KW-0732">Signal</keyword>
<evidence type="ECO:0000256" key="4">
    <source>
        <dbReference type="ARBA" id="ARBA00022729"/>
    </source>
</evidence>
<keyword evidence="2" id="KW-0719">Serine esterase</keyword>
<dbReference type="RefSeq" id="WP_381261444.1">
    <property type="nucleotide sequence ID" value="NZ_JBHTBI010000051.1"/>
</dbReference>
<feature type="signal peptide" evidence="8">
    <location>
        <begin position="1"/>
        <end position="22"/>
    </location>
</feature>
<feature type="chain" id="PRO_5046361123" evidence="8">
    <location>
        <begin position="23"/>
        <end position="564"/>
    </location>
</feature>
<dbReference type="GO" id="GO:0016787">
    <property type="term" value="F:hydrolase activity"/>
    <property type="evidence" value="ECO:0007669"/>
    <property type="project" value="UniProtKB-KW"/>
</dbReference>
<protein>
    <submittedName>
        <fullName evidence="9">Tannase/feruloyl esterase family alpha/beta hydrolase</fullName>
    </submittedName>
</protein>
<sequence length="564" mass="58890">MAVTLTLVLGMTFVLTVGPNGADTAQAAETSSGSAPAMFCADVAQLDLGALTGAPTEITSAKVMAASDNTLGSWEACDVQGVIAPQTQFELRLPMTGWQRNYLQVSCGGNCGVVSLNSAPASAGCTPLTSGAFAVATDNQGHYASSTVSGVFATDPTLKAEFGYQSEHQLAVAAKDITKRFYGQSATHSYYDGCSQGGHEALTEAQRYPTDFDGIVAGAPVNNWTAMTYVHAWNAQVVFSDNGKATLTTADLTPLHAAVLKGCGATDGLITDPLSCTWDPGSIKCASGQTSTASDFCLTAAQVETVRKLYSGPRDENGTLLYPGWQLRGSEANWSGVIVPTTADGTTSTQTSATERARYMLHPTADPTATYKDFKFTAAEFKQILGANEGTMDATDPDLSAFKAAGGKLILWHGLADQNVSSVGTMAYYQAVEKAMGGTVKTESFARLFLLAGVAHCGGGQGPSSFDALSAVADWVTGDKAPSSLLTSQVDNSGKVTATRPVYPYPYVAVDTTSGSADQAGTYTPRLSAAEQNLKVNYLGSFRSGYETVSGWVNGQWVTRPGKN</sequence>
<evidence type="ECO:0000256" key="3">
    <source>
        <dbReference type="ARBA" id="ARBA00022723"/>
    </source>
</evidence>
<dbReference type="PANTHER" id="PTHR33938:SF15">
    <property type="entry name" value="FERULOYL ESTERASE B-RELATED"/>
    <property type="match status" value="1"/>
</dbReference>
<evidence type="ECO:0000256" key="6">
    <source>
        <dbReference type="ARBA" id="ARBA00022837"/>
    </source>
</evidence>
<name>A0ABW2VX00_9ACTN</name>
<evidence type="ECO:0000256" key="1">
    <source>
        <dbReference type="ARBA" id="ARBA00006249"/>
    </source>
</evidence>